<dbReference type="AlphaFoldDB" id="A0A7S4QXF0"/>
<feature type="region of interest" description="Disordered" evidence="1">
    <location>
        <begin position="340"/>
        <end position="402"/>
    </location>
</feature>
<feature type="region of interest" description="Disordered" evidence="1">
    <location>
        <begin position="433"/>
        <end position="455"/>
    </location>
</feature>
<organism evidence="2">
    <name type="scientific">Alexandrium monilatum</name>
    <dbReference type="NCBI Taxonomy" id="311494"/>
    <lineage>
        <taxon>Eukaryota</taxon>
        <taxon>Sar</taxon>
        <taxon>Alveolata</taxon>
        <taxon>Dinophyceae</taxon>
        <taxon>Gonyaulacales</taxon>
        <taxon>Pyrocystaceae</taxon>
        <taxon>Alexandrium</taxon>
    </lineage>
</organism>
<feature type="compositionally biased region" description="Basic and acidic residues" evidence="1">
    <location>
        <begin position="444"/>
        <end position="455"/>
    </location>
</feature>
<dbReference type="EMBL" id="HBNR01037818">
    <property type="protein sequence ID" value="CAE4594830.1"/>
    <property type="molecule type" value="Transcribed_RNA"/>
</dbReference>
<protein>
    <submittedName>
        <fullName evidence="2">Uncharacterized protein</fullName>
    </submittedName>
</protein>
<accession>A0A7S4QXF0</accession>
<dbReference type="SUPFAM" id="SSF48452">
    <property type="entry name" value="TPR-like"/>
    <property type="match status" value="1"/>
</dbReference>
<evidence type="ECO:0000313" key="2">
    <source>
        <dbReference type="EMBL" id="CAE4594830.1"/>
    </source>
</evidence>
<reference evidence="2" key="1">
    <citation type="submission" date="2021-01" db="EMBL/GenBank/DDBJ databases">
        <authorList>
            <person name="Corre E."/>
            <person name="Pelletier E."/>
            <person name="Niang G."/>
            <person name="Scheremetjew M."/>
            <person name="Finn R."/>
            <person name="Kale V."/>
            <person name="Holt S."/>
            <person name="Cochrane G."/>
            <person name="Meng A."/>
            <person name="Brown T."/>
            <person name="Cohen L."/>
        </authorList>
    </citation>
    <scope>NUCLEOTIDE SEQUENCE</scope>
    <source>
        <strain evidence="2">CCMP3105</strain>
    </source>
</reference>
<proteinExistence type="predicted"/>
<gene>
    <name evidence="2" type="ORF">AMON00008_LOCUS26088</name>
</gene>
<dbReference type="InterPro" id="IPR011990">
    <property type="entry name" value="TPR-like_helical_dom_sf"/>
</dbReference>
<evidence type="ECO:0000256" key="1">
    <source>
        <dbReference type="SAM" id="MobiDB-lite"/>
    </source>
</evidence>
<name>A0A7S4QXF0_9DINO</name>
<dbReference type="InterPro" id="IPR050754">
    <property type="entry name" value="FKBP4/5/8-like"/>
</dbReference>
<sequence length="455" mass="53263">MPSHFGPDISDSDSDDDRRIKRDEYGDMFEDYGFLTRAEEHKERGNSEFKRERYERAMKEYDMALENLLTVAYDKSVVLGKRKWNDVVIMRSTIHLNKSTCHYKLERWQQAADEANECLLGNVRDEQMFTDPHIRAKVKEAERKHGRSDVTLVEHRLPRPLRAKAWFRLSRCFAQILHLDRAKEAMAKALEMCDDDGLLAEMSQHSLRIDVLERQQKERQKKQFKGFWDKLQDRGGYLERGAEKEALRKAEWDNLNYEERFNKAQELDMSDDDEDDAMPALHFSAPPPRQAEAEAVQADFEEYLSQSLPPGVRVESAAADLRRARSQEDELGAGVGVRQPHQFGEAWPPQPQFAGHAPPRPQRNEEVPLCWAPGGDPRTAQAPEPDDPAETWARRQEEAARKERHWRMEYERKVRNEQEDEELRMARERVAEQERLKASQRIQRRMEALDHSDDD</sequence>
<dbReference type="PANTHER" id="PTHR46512">
    <property type="entry name" value="PEPTIDYLPROLYL ISOMERASE"/>
    <property type="match status" value="1"/>
</dbReference>
<dbReference type="PANTHER" id="PTHR46512:SF9">
    <property type="entry name" value="PEPTIDYLPROLYL ISOMERASE"/>
    <property type="match status" value="1"/>
</dbReference>
<dbReference type="Gene3D" id="1.25.40.10">
    <property type="entry name" value="Tetratricopeptide repeat domain"/>
    <property type="match status" value="1"/>
</dbReference>
<feature type="compositionally biased region" description="Basic and acidic residues" evidence="1">
    <location>
        <begin position="392"/>
        <end position="402"/>
    </location>
</feature>
<feature type="region of interest" description="Disordered" evidence="1">
    <location>
        <begin position="1"/>
        <end position="20"/>
    </location>
</feature>